<dbReference type="PANTHER" id="PTHR39639">
    <property type="entry name" value="CHROMOSOME 16, WHOLE GENOME SHOTGUN SEQUENCE"/>
    <property type="match status" value="1"/>
</dbReference>
<dbReference type="PANTHER" id="PTHR39639:SF1">
    <property type="entry name" value="DUF262 DOMAIN-CONTAINING PROTEIN"/>
    <property type="match status" value="1"/>
</dbReference>
<evidence type="ECO:0000313" key="4">
    <source>
        <dbReference type="Proteomes" id="UP000620124"/>
    </source>
</evidence>
<evidence type="ECO:0008006" key="5">
    <source>
        <dbReference type="Google" id="ProtNLM"/>
    </source>
</evidence>
<name>A0A8H7CYL9_9AGAR</name>
<keyword evidence="2" id="KW-0472">Membrane</keyword>
<accession>A0A8H7CYL9</accession>
<feature type="region of interest" description="Disordered" evidence="1">
    <location>
        <begin position="1"/>
        <end position="50"/>
    </location>
</feature>
<evidence type="ECO:0000313" key="3">
    <source>
        <dbReference type="EMBL" id="KAF7352721.1"/>
    </source>
</evidence>
<dbReference type="EMBL" id="JACAZI010000009">
    <property type="protein sequence ID" value="KAF7352721.1"/>
    <property type="molecule type" value="Genomic_DNA"/>
</dbReference>
<feature type="compositionally biased region" description="Polar residues" evidence="1">
    <location>
        <begin position="1"/>
        <end position="26"/>
    </location>
</feature>
<organism evidence="3 4">
    <name type="scientific">Mycena venus</name>
    <dbReference type="NCBI Taxonomy" id="2733690"/>
    <lineage>
        <taxon>Eukaryota</taxon>
        <taxon>Fungi</taxon>
        <taxon>Dikarya</taxon>
        <taxon>Basidiomycota</taxon>
        <taxon>Agaricomycotina</taxon>
        <taxon>Agaricomycetes</taxon>
        <taxon>Agaricomycetidae</taxon>
        <taxon>Agaricales</taxon>
        <taxon>Marasmiineae</taxon>
        <taxon>Mycenaceae</taxon>
        <taxon>Mycena</taxon>
    </lineage>
</organism>
<feature type="region of interest" description="Disordered" evidence="1">
    <location>
        <begin position="409"/>
        <end position="449"/>
    </location>
</feature>
<dbReference type="Proteomes" id="UP000620124">
    <property type="component" value="Unassembled WGS sequence"/>
</dbReference>
<sequence>MNSPVSLDRNTPLSSMRSQTGTMSPQKSEHVPDPYEDDDYGSDPEDDSKRDTVEFSIQGKFVAPRAEILTIRELHSLIHEGMIDLNPPYQRDVVWPAQKQALLIDSLFRNFWIPPVVFAVTQDEDGVPTRFLDGQLPYVQSKKRHWFYTCPESSQNKLQLPDKVKNMFDQKQITCVEYSDLTPAEEREIFQRRNAAYNVRVSSSLHAVGFIQFIYTVPRNRLQLTPRGPNGYRNSKANTYVRLSPPKFMASLNAIIAASEGGLSFELNWDTKRGRQFQNVAHFVYCCDGYPGDENVPTRQKMDKWLSRTDPPGEQFKHDINEALTEFGRIAANPSLRGFATVAPRMAPIEFVFIGVLIYVLRKATTEQRARAMYYLRADIRAQHTDIRFNTAIGAGMWQIIRHLKHSPTASSRAAIAGTPKRRRRMSDADDDDEYHPSGKNGKSRSRRG</sequence>
<comment type="caution">
    <text evidence="3">The sequence shown here is derived from an EMBL/GenBank/DDBJ whole genome shotgun (WGS) entry which is preliminary data.</text>
</comment>
<evidence type="ECO:0000256" key="1">
    <source>
        <dbReference type="SAM" id="MobiDB-lite"/>
    </source>
</evidence>
<gene>
    <name evidence="3" type="ORF">MVEN_01238300</name>
</gene>
<reference evidence="3" key="1">
    <citation type="submission" date="2020-05" db="EMBL/GenBank/DDBJ databases">
        <title>Mycena genomes resolve the evolution of fungal bioluminescence.</title>
        <authorList>
            <person name="Tsai I.J."/>
        </authorList>
    </citation>
    <scope>NUCLEOTIDE SEQUENCE</scope>
    <source>
        <strain evidence="3">CCC161011</strain>
    </source>
</reference>
<protein>
    <recommendedName>
        <fullName evidence="5">DUF262 domain-containing protein</fullName>
    </recommendedName>
</protein>
<keyword evidence="2" id="KW-1133">Transmembrane helix</keyword>
<proteinExistence type="predicted"/>
<feature type="compositionally biased region" description="Acidic residues" evidence="1">
    <location>
        <begin position="34"/>
        <end position="46"/>
    </location>
</feature>
<dbReference type="OrthoDB" id="5419821at2759"/>
<keyword evidence="2" id="KW-0812">Transmembrane</keyword>
<feature type="transmembrane region" description="Helical" evidence="2">
    <location>
        <begin position="342"/>
        <end position="361"/>
    </location>
</feature>
<dbReference type="AlphaFoldDB" id="A0A8H7CYL9"/>
<keyword evidence="4" id="KW-1185">Reference proteome</keyword>
<evidence type="ECO:0000256" key="2">
    <source>
        <dbReference type="SAM" id="Phobius"/>
    </source>
</evidence>